<dbReference type="InterPro" id="IPR011047">
    <property type="entry name" value="Quinoprotein_ADH-like_sf"/>
</dbReference>
<dbReference type="Gene3D" id="3.30.565.10">
    <property type="entry name" value="Histidine kinase-like ATPase, C-terminal domain"/>
    <property type="match status" value="1"/>
</dbReference>
<dbReference type="EC" id="2.7.13.3" evidence="2"/>
<dbReference type="SUPFAM" id="SSF47384">
    <property type="entry name" value="Homodimeric domain of signal transducing histidine kinase"/>
    <property type="match status" value="1"/>
</dbReference>
<keyword evidence="4" id="KW-0472">Membrane</keyword>
<dbReference type="Gene3D" id="2.60.40.10">
    <property type="entry name" value="Immunoglobulins"/>
    <property type="match status" value="1"/>
</dbReference>
<dbReference type="Pfam" id="PF00512">
    <property type="entry name" value="HisKA"/>
    <property type="match status" value="1"/>
</dbReference>
<proteinExistence type="predicted"/>
<feature type="transmembrane region" description="Helical" evidence="4">
    <location>
        <begin position="744"/>
        <end position="763"/>
    </location>
</feature>
<dbReference type="InterPro" id="IPR011123">
    <property type="entry name" value="Y_Y_Y"/>
</dbReference>
<dbReference type="Gene3D" id="2.130.10.10">
    <property type="entry name" value="YVTN repeat-like/Quinoprotein amine dehydrogenase"/>
    <property type="match status" value="3"/>
</dbReference>
<protein>
    <recommendedName>
        <fullName evidence="2">histidine kinase</fullName>
        <ecNumber evidence="2">2.7.13.3</ecNumber>
    </recommendedName>
</protein>
<dbReference type="Pfam" id="PF07495">
    <property type="entry name" value="Y_Y_Y"/>
    <property type="match status" value="1"/>
</dbReference>
<dbReference type="AlphaFoldDB" id="A0A4D7JJ85"/>
<dbReference type="Gene3D" id="1.10.287.130">
    <property type="match status" value="1"/>
</dbReference>
<evidence type="ECO:0000256" key="3">
    <source>
        <dbReference type="ARBA" id="ARBA00022553"/>
    </source>
</evidence>
<comment type="catalytic activity">
    <reaction evidence="1">
        <text>ATP + protein L-histidine = ADP + protein N-phospho-L-histidine.</text>
        <dbReference type="EC" id="2.7.13.3"/>
    </reaction>
</comment>
<evidence type="ECO:0000256" key="1">
    <source>
        <dbReference type="ARBA" id="ARBA00000085"/>
    </source>
</evidence>
<organism evidence="6 7">
    <name type="scientific">Mangrovivirga cuniculi</name>
    <dbReference type="NCBI Taxonomy" id="2715131"/>
    <lineage>
        <taxon>Bacteria</taxon>
        <taxon>Pseudomonadati</taxon>
        <taxon>Bacteroidota</taxon>
        <taxon>Cytophagia</taxon>
        <taxon>Cytophagales</taxon>
        <taxon>Mangrovivirgaceae</taxon>
        <taxon>Mangrovivirga</taxon>
    </lineage>
</organism>
<dbReference type="OrthoDB" id="9806995at2"/>
<dbReference type="KEGG" id="fpf:DCC35_08390"/>
<keyword evidence="4" id="KW-1133">Transmembrane helix</keyword>
<keyword evidence="4" id="KW-0812">Transmembrane</keyword>
<accession>A0A4D7JJ85</accession>
<keyword evidence="3" id="KW-0597">Phosphoprotein</keyword>
<keyword evidence="7" id="KW-1185">Reference proteome</keyword>
<dbReference type="InterPro" id="IPR005467">
    <property type="entry name" value="His_kinase_dom"/>
</dbReference>
<dbReference type="EMBL" id="CP028923">
    <property type="protein sequence ID" value="QCK14757.1"/>
    <property type="molecule type" value="Genomic_DNA"/>
</dbReference>
<evidence type="ECO:0000313" key="7">
    <source>
        <dbReference type="Proteomes" id="UP000298616"/>
    </source>
</evidence>
<dbReference type="PANTHER" id="PTHR43547">
    <property type="entry name" value="TWO-COMPONENT HISTIDINE KINASE"/>
    <property type="match status" value="1"/>
</dbReference>
<dbReference type="PROSITE" id="PS50109">
    <property type="entry name" value="HIS_KIN"/>
    <property type="match status" value="1"/>
</dbReference>
<dbReference type="SMART" id="SM00388">
    <property type="entry name" value="HisKA"/>
    <property type="match status" value="1"/>
</dbReference>
<dbReference type="InterPro" id="IPR036890">
    <property type="entry name" value="HATPase_C_sf"/>
</dbReference>
<sequence>MHNSFYLTIFLFFIFSPGLKSQEKTNHNEISDMSIYQWSGKNSLISNNITSSLKSKSGYIWITSYNGIMRFDGVNIDVFDRRNLPFLITDAFYQIYETPDSTLFFVSQGSGLVKYTDGKFSQVKSKNNKIPQTVTCLNFVKDNTYYIGSYNKGVYKIHDDSIFRISKKLPDDLSITDIKSAGENHIWIGTEGGGLYEYKDGEVNHYTTKNGLINDYIRSLYFENGKLYIGTQRGLQTFSDSSFQKTFYDSLHINHINSRPDLEHIWLAIESGIGKFSKTQNKFLFTQKKGGMTLTRLSRIDIEEENNIWVSTGKDGLLHLRNTGINNYTTDENLSINKTNIILEHEGRLYVGTDDGNINIISNGQISQFPFKVDLKSGIRDILFYEDKILIASYDGLLLVKSGKQKLLTREDGLPSLDLRRILPVNKEFWIASRTSGVIICEDGVIKKTINKNNGLKSNFILALEEDSKGNVYIGTHSGGLSIISPESNITNLKIKDDDSGILIFNIHISDNDEIYLITNIGLYILKNKTLSKIEIQHSLTGVSFFDAVEDKSGSMWITTNQGVLRIYKKDINDYLSGKISSVGSIIMDASDGMANQECTGATRSILLSDNKIAIPTIGGLSIINPSKTKIDTDFPNIYIKSLESGGNNYQNDTIELGPGNMRYTFHFSAPQFTSPEAIKFKYKLHGSKEEWTIIQNKRQLQYTSLKPGTYTFEIIPSNVLGEWSNDSAKITFIVKPYYYETTWFYFLVCIILVFLLFLVYKWRVNDIEKRNKQLKKLNSELDRFVYSASHDLRAPLASVLGIVNLAKIDNQTNPRIYFQKIEHSVKKLDRFTKDIIDFSRNARTDLELEEINFEELISGILEEIKYLDESGKITIKIENSCNIGFCTDPKRLEIILKNLISNALKYHNLRQENPEVIISITCSKKSHQ</sequence>
<evidence type="ECO:0000259" key="5">
    <source>
        <dbReference type="PROSITE" id="PS50109"/>
    </source>
</evidence>
<dbReference type="InterPro" id="IPR015943">
    <property type="entry name" value="WD40/YVTN_repeat-like_dom_sf"/>
</dbReference>
<evidence type="ECO:0000256" key="2">
    <source>
        <dbReference type="ARBA" id="ARBA00012438"/>
    </source>
</evidence>
<reference evidence="6 7" key="1">
    <citation type="submission" date="2018-04" db="EMBL/GenBank/DDBJ databases">
        <title>Complete genome uncultured novel isolate.</title>
        <authorList>
            <person name="Merlino G."/>
        </authorList>
    </citation>
    <scope>NUCLEOTIDE SEQUENCE [LARGE SCALE GENOMIC DNA]</scope>
    <source>
        <strain evidence="7">R1DC9</strain>
    </source>
</reference>
<dbReference type="SUPFAM" id="SSF50998">
    <property type="entry name" value="Quinoprotein alcohol dehydrogenase-like"/>
    <property type="match status" value="1"/>
</dbReference>
<feature type="domain" description="Histidine kinase" evidence="5">
    <location>
        <begin position="788"/>
        <end position="929"/>
    </location>
</feature>
<evidence type="ECO:0000256" key="4">
    <source>
        <dbReference type="SAM" id="Phobius"/>
    </source>
</evidence>
<evidence type="ECO:0000313" key="6">
    <source>
        <dbReference type="EMBL" id="QCK14757.1"/>
    </source>
</evidence>
<dbReference type="Pfam" id="PF07494">
    <property type="entry name" value="Reg_prop"/>
    <property type="match status" value="1"/>
</dbReference>
<dbReference type="InterPro" id="IPR011110">
    <property type="entry name" value="Reg_prop"/>
</dbReference>
<dbReference type="InterPro" id="IPR003661">
    <property type="entry name" value="HisK_dim/P_dom"/>
</dbReference>
<name>A0A4D7JJ85_9BACT</name>
<dbReference type="SUPFAM" id="SSF55874">
    <property type="entry name" value="ATPase domain of HSP90 chaperone/DNA topoisomerase II/histidine kinase"/>
    <property type="match status" value="1"/>
</dbReference>
<dbReference type="InterPro" id="IPR013783">
    <property type="entry name" value="Ig-like_fold"/>
</dbReference>
<gene>
    <name evidence="6" type="ORF">DCC35_08390</name>
</gene>
<dbReference type="CDD" id="cd00082">
    <property type="entry name" value="HisKA"/>
    <property type="match status" value="1"/>
</dbReference>
<dbReference type="Proteomes" id="UP000298616">
    <property type="component" value="Chromosome"/>
</dbReference>
<dbReference type="GO" id="GO:0000155">
    <property type="term" value="F:phosphorelay sensor kinase activity"/>
    <property type="evidence" value="ECO:0007669"/>
    <property type="project" value="InterPro"/>
</dbReference>
<dbReference type="InterPro" id="IPR036097">
    <property type="entry name" value="HisK_dim/P_sf"/>
</dbReference>
<dbReference type="PANTHER" id="PTHR43547:SF2">
    <property type="entry name" value="HYBRID SIGNAL TRANSDUCTION HISTIDINE KINASE C"/>
    <property type="match status" value="1"/>
</dbReference>